<keyword evidence="3" id="KW-1185">Reference proteome</keyword>
<evidence type="ECO:0000256" key="1">
    <source>
        <dbReference type="SAM" id="MobiDB-lite"/>
    </source>
</evidence>
<evidence type="ECO:0000313" key="3">
    <source>
        <dbReference type="Proteomes" id="UP001150062"/>
    </source>
</evidence>
<feature type="compositionally biased region" description="Polar residues" evidence="1">
    <location>
        <begin position="43"/>
        <end position="52"/>
    </location>
</feature>
<feature type="compositionally biased region" description="Basic and acidic residues" evidence="1">
    <location>
        <begin position="1"/>
        <end position="19"/>
    </location>
</feature>
<reference evidence="2" key="1">
    <citation type="submission" date="2022-08" db="EMBL/GenBank/DDBJ databases">
        <title>Novel sulfate-reducing endosymbionts in the free-living metamonad Anaeramoeba.</title>
        <authorList>
            <person name="Jerlstrom-Hultqvist J."/>
            <person name="Cepicka I."/>
            <person name="Gallot-Lavallee L."/>
            <person name="Salas-Leiva D."/>
            <person name="Curtis B.A."/>
            <person name="Zahonova K."/>
            <person name="Pipaliya S."/>
            <person name="Dacks J."/>
            <person name="Roger A.J."/>
        </authorList>
    </citation>
    <scope>NUCLEOTIDE SEQUENCE</scope>
    <source>
        <strain evidence="2">Schooner1</strain>
    </source>
</reference>
<organism evidence="2 3">
    <name type="scientific">Anaeramoeba flamelloides</name>
    <dbReference type="NCBI Taxonomy" id="1746091"/>
    <lineage>
        <taxon>Eukaryota</taxon>
        <taxon>Metamonada</taxon>
        <taxon>Anaeramoebidae</taxon>
        <taxon>Anaeramoeba</taxon>
    </lineage>
</organism>
<sequence length="81" mass="9665">MEKEKEKEWEKEEPKEEKQFLNLSKGSVDQLSEDWPEEEVLKESQQQSTTKLETFSEHSLKMLFVMLSPTQNMPEEKLSLF</sequence>
<feature type="region of interest" description="Disordered" evidence="1">
    <location>
        <begin position="1"/>
        <end position="52"/>
    </location>
</feature>
<comment type="caution">
    <text evidence="2">The sequence shown here is derived from an EMBL/GenBank/DDBJ whole genome shotgun (WGS) entry which is preliminary data.</text>
</comment>
<accession>A0ABQ8XB78</accession>
<feature type="compositionally biased region" description="Acidic residues" evidence="1">
    <location>
        <begin position="31"/>
        <end position="40"/>
    </location>
</feature>
<name>A0ABQ8XB78_9EUKA</name>
<gene>
    <name evidence="2" type="ORF">M0813_08861</name>
</gene>
<protein>
    <submittedName>
        <fullName evidence="2">Uncharacterized protein</fullName>
    </submittedName>
</protein>
<evidence type="ECO:0000313" key="2">
    <source>
        <dbReference type="EMBL" id="KAJ6228509.1"/>
    </source>
</evidence>
<proteinExistence type="predicted"/>
<dbReference type="Proteomes" id="UP001150062">
    <property type="component" value="Unassembled WGS sequence"/>
</dbReference>
<dbReference type="EMBL" id="JAOAOG010000327">
    <property type="protein sequence ID" value="KAJ6228509.1"/>
    <property type="molecule type" value="Genomic_DNA"/>
</dbReference>
<feature type="compositionally biased region" description="Polar residues" evidence="1">
    <location>
        <begin position="21"/>
        <end position="30"/>
    </location>
</feature>